<dbReference type="Gene3D" id="3.30.360.10">
    <property type="entry name" value="Dihydrodipicolinate Reductase, domain 2"/>
    <property type="match status" value="1"/>
</dbReference>
<dbReference type="InterPro" id="IPR036291">
    <property type="entry name" value="NAD(P)-bd_dom_sf"/>
</dbReference>
<name>A0A367WP81_9PROT</name>
<dbReference type="Pfam" id="PF01408">
    <property type="entry name" value="GFO_IDH_MocA"/>
    <property type="match status" value="1"/>
</dbReference>
<dbReference type="OrthoDB" id="9792935at2"/>
<proteinExistence type="predicted"/>
<evidence type="ECO:0000313" key="4">
    <source>
        <dbReference type="EMBL" id="RCK43263.1"/>
    </source>
</evidence>
<dbReference type="PANTHER" id="PTHR43377:SF1">
    <property type="entry name" value="BILIVERDIN REDUCTASE A"/>
    <property type="match status" value="1"/>
</dbReference>
<reference evidence="4 5" key="1">
    <citation type="submission" date="2014-07" db="EMBL/GenBank/DDBJ databases">
        <title>Draft genome sequence of Thalassospira profundimaris PR54-5.</title>
        <authorList>
            <person name="Lai Q."/>
            <person name="Shao Z."/>
        </authorList>
    </citation>
    <scope>NUCLEOTIDE SEQUENCE [LARGE SCALE GENOMIC DNA]</scope>
    <source>
        <strain evidence="4 5">PR54-5</strain>
    </source>
</reference>
<dbReference type="Gene3D" id="3.40.50.720">
    <property type="entry name" value="NAD(P)-binding Rossmann-like Domain"/>
    <property type="match status" value="1"/>
</dbReference>
<gene>
    <name evidence="4" type="ORF">TH30_19820</name>
</gene>
<sequence length="382" mass="41175">MLTLPSINADDRVQLVAACAPRESSRAAFEQEFGGRTYQNVEDICADPDVEAVYIATPHQMHVDHVEIAAKAGKHVLVEKPLAIHLEDGIKMVEACEKAGVQLIVGPSHSFDGAVMLAHKIIQSGDVGNVRMIHAMNYTDFLYRPRRPEELVTEEGGGVIFSQAVHQLDIVRLLGGGMMKTITAATGNWDPARPTEGAYSALATFEGGAFASLTYSGYAHFDSDVWQGWVGELGYPKDPESYGQARKALTKVSSPEEESALKSGRTYGETPARPPAPNHEHFGPIIVSCDGGDLRITPNGVWLHGHFEQKYIPAPLEMGPRAGVNSALIKAVRFNAPPSQTGRWGLATLEACHAILQSAEAAAPVKLLHQIQTQKTNIGGNS</sequence>
<evidence type="ECO:0000259" key="3">
    <source>
        <dbReference type="Pfam" id="PF22725"/>
    </source>
</evidence>
<dbReference type="EMBL" id="JPWI01000015">
    <property type="protein sequence ID" value="RCK43263.1"/>
    <property type="molecule type" value="Genomic_DNA"/>
</dbReference>
<dbReference type="InterPro" id="IPR051450">
    <property type="entry name" value="Gfo/Idh/MocA_Oxidoreductases"/>
</dbReference>
<dbReference type="InterPro" id="IPR000683">
    <property type="entry name" value="Gfo/Idh/MocA-like_OxRdtase_N"/>
</dbReference>
<dbReference type="Proteomes" id="UP000252255">
    <property type="component" value="Unassembled WGS sequence"/>
</dbReference>
<protein>
    <submittedName>
        <fullName evidence="4">4,5-dihydroxyphthalate dehydrogenase</fullName>
    </submittedName>
</protein>
<feature type="domain" description="Gfo/Idh/MocA-like oxidoreductase N-terminal" evidence="2">
    <location>
        <begin position="6"/>
        <end position="106"/>
    </location>
</feature>
<evidence type="ECO:0000259" key="2">
    <source>
        <dbReference type="Pfam" id="PF01408"/>
    </source>
</evidence>
<organism evidence="4 5">
    <name type="scientific">Thalassospira profundimaris</name>
    <dbReference type="NCBI Taxonomy" id="502049"/>
    <lineage>
        <taxon>Bacteria</taxon>
        <taxon>Pseudomonadati</taxon>
        <taxon>Pseudomonadota</taxon>
        <taxon>Alphaproteobacteria</taxon>
        <taxon>Rhodospirillales</taxon>
        <taxon>Thalassospiraceae</taxon>
        <taxon>Thalassospira</taxon>
    </lineage>
</organism>
<feature type="region of interest" description="Disordered" evidence="1">
    <location>
        <begin position="249"/>
        <end position="279"/>
    </location>
</feature>
<dbReference type="AlphaFoldDB" id="A0A367WP81"/>
<feature type="domain" description="GFO/IDH/MocA-like oxidoreductase" evidence="3">
    <location>
        <begin position="117"/>
        <end position="223"/>
    </location>
</feature>
<accession>A0A367WP81</accession>
<evidence type="ECO:0000313" key="5">
    <source>
        <dbReference type="Proteomes" id="UP000252255"/>
    </source>
</evidence>
<dbReference type="PANTHER" id="PTHR43377">
    <property type="entry name" value="BILIVERDIN REDUCTASE A"/>
    <property type="match status" value="1"/>
</dbReference>
<evidence type="ECO:0000256" key="1">
    <source>
        <dbReference type="SAM" id="MobiDB-lite"/>
    </source>
</evidence>
<dbReference type="SUPFAM" id="SSF55347">
    <property type="entry name" value="Glyceraldehyde-3-phosphate dehydrogenase-like, C-terminal domain"/>
    <property type="match status" value="1"/>
</dbReference>
<dbReference type="Pfam" id="PF22725">
    <property type="entry name" value="GFO_IDH_MocA_C3"/>
    <property type="match status" value="1"/>
</dbReference>
<dbReference type="SUPFAM" id="SSF51735">
    <property type="entry name" value="NAD(P)-binding Rossmann-fold domains"/>
    <property type="match status" value="1"/>
</dbReference>
<comment type="caution">
    <text evidence="4">The sequence shown here is derived from an EMBL/GenBank/DDBJ whole genome shotgun (WGS) entry which is preliminary data.</text>
</comment>
<dbReference type="GO" id="GO:0000166">
    <property type="term" value="F:nucleotide binding"/>
    <property type="evidence" value="ECO:0007669"/>
    <property type="project" value="InterPro"/>
</dbReference>
<dbReference type="InterPro" id="IPR055170">
    <property type="entry name" value="GFO_IDH_MocA-like_dom"/>
</dbReference>